<reference evidence="1 2" key="1">
    <citation type="submission" date="2019-03" db="EMBL/GenBank/DDBJ databases">
        <title>Single cell metagenomics reveals metabolic interactions within the superorganism composed of flagellate Streblomastix strix and complex community of Bacteroidetes bacteria on its surface.</title>
        <authorList>
            <person name="Treitli S.C."/>
            <person name="Kolisko M."/>
            <person name="Husnik F."/>
            <person name="Keeling P."/>
            <person name="Hampl V."/>
        </authorList>
    </citation>
    <scope>NUCLEOTIDE SEQUENCE [LARGE SCALE GENOMIC DNA]</scope>
    <source>
        <strain evidence="1">ST1C</strain>
    </source>
</reference>
<comment type="caution">
    <text evidence="1">The sequence shown here is derived from an EMBL/GenBank/DDBJ whole genome shotgun (WGS) entry which is preliminary data.</text>
</comment>
<evidence type="ECO:0000313" key="1">
    <source>
        <dbReference type="EMBL" id="KAA6360257.1"/>
    </source>
</evidence>
<gene>
    <name evidence="1" type="ORF">EZS28_044216</name>
</gene>
<dbReference type="AlphaFoldDB" id="A0A5J4TPX3"/>
<dbReference type="EMBL" id="SNRW01027187">
    <property type="protein sequence ID" value="KAA6360257.1"/>
    <property type="molecule type" value="Genomic_DNA"/>
</dbReference>
<sequence>MQISKQKTNHFVSSLAKLLSLVPMITLLDTGLKGKFDEVVSLGPEIAEPFVATKDISYVDERYVMQTNSDAQIRVVSTCNLQLHAITFIQQTGGLNITDW</sequence>
<proteinExistence type="predicted"/>
<evidence type="ECO:0000313" key="2">
    <source>
        <dbReference type="Proteomes" id="UP000324800"/>
    </source>
</evidence>
<protein>
    <submittedName>
        <fullName evidence="1">Uncharacterized protein</fullName>
    </submittedName>
</protein>
<organism evidence="1 2">
    <name type="scientific">Streblomastix strix</name>
    <dbReference type="NCBI Taxonomy" id="222440"/>
    <lineage>
        <taxon>Eukaryota</taxon>
        <taxon>Metamonada</taxon>
        <taxon>Preaxostyla</taxon>
        <taxon>Oxymonadida</taxon>
        <taxon>Streblomastigidae</taxon>
        <taxon>Streblomastix</taxon>
    </lineage>
</organism>
<name>A0A5J4TPX3_9EUKA</name>
<accession>A0A5J4TPX3</accession>
<dbReference type="Proteomes" id="UP000324800">
    <property type="component" value="Unassembled WGS sequence"/>
</dbReference>